<accession>A0ABY4E189</accession>
<evidence type="ECO:0000256" key="3">
    <source>
        <dbReference type="ARBA" id="ARBA00012856"/>
    </source>
</evidence>
<dbReference type="SUPFAM" id="SSF53597">
    <property type="entry name" value="Dihydrofolate reductase-like"/>
    <property type="match status" value="1"/>
</dbReference>
<name>A0ABY4E189_9NEIS</name>
<dbReference type="PANTHER" id="PTHR48069">
    <property type="entry name" value="DIHYDROFOLATE REDUCTASE"/>
    <property type="match status" value="1"/>
</dbReference>
<evidence type="ECO:0000256" key="5">
    <source>
        <dbReference type="ARBA" id="ARBA00022857"/>
    </source>
</evidence>
<evidence type="ECO:0000313" key="13">
    <source>
        <dbReference type="Proteomes" id="UP000832011"/>
    </source>
</evidence>
<evidence type="ECO:0000256" key="2">
    <source>
        <dbReference type="ARBA" id="ARBA00009539"/>
    </source>
</evidence>
<gene>
    <name evidence="12" type="ORF">LVJ82_00835</name>
    <name evidence="11" type="ORF">LVJ82_16825</name>
</gene>
<organism evidence="12 13">
    <name type="scientific">Vitreoscilla massiliensis</name>
    <dbReference type="NCBI Taxonomy" id="1689272"/>
    <lineage>
        <taxon>Bacteria</taxon>
        <taxon>Pseudomonadati</taxon>
        <taxon>Pseudomonadota</taxon>
        <taxon>Betaproteobacteria</taxon>
        <taxon>Neisseriales</taxon>
        <taxon>Neisseriaceae</taxon>
        <taxon>Vitreoscilla</taxon>
    </lineage>
</organism>
<evidence type="ECO:0000256" key="1">
    <source>
        <dbReference type="ARBA" id="ARBA00004903"/>
    </source>
</evidence>
<evidence type="ECO:0000256" key="4">
    <source>
        <dbReference type="ARBA" id="ARBA00022563"/>
    </source>
</evidence>
<dbReference type="Pfam" id="PF00186">
    <property type="entry name" value="DHFR_1"/>
    <property type="match status" value="1"/>
</dbReference>
<dbReference type="InterPro" id="IPR024072">
    <property type="entry name" value="DHFR-like_dom_sf"/>
</dbReference>
<dbReference type="InterPro" id="IPR017925">
    <property type="entry name" value="DHFR_CS"/>
</dbReference>
<dbReference type="PIRSF" id="PIRSF000194">
    <property type="entry name" value="DHFR"/>
    <property type="match status" value="1"/>
</dbReference>
<dbReference type="EMBL" id="CP091511">
    <property type="protein sequence ID" value="UOO89083.1"/>
    <property type="molecule type" value="Genomic_DNA"/>
</dbReference>
<keyword evidence="13" id="KW-1185">Reference proteome</keyword>
<comment type="catalytic activity">
    <reaction evidence="8">
        <text>(6S)-5,6,7,8-tetrahydrofolate + NADP(+) = 7,8-dihydrofolate + NADPH + H(+)</text>
        <dbReference type="Rhea" id="RHEA:15009"/>
        <dbReference type="ChEBI" id="CHEBI:15378"/>
        <dbReference type="ChEBI" id="CHEBI:57451"/>
        <dbReference type="ChEBI" id="CHEBI:57453"/>
        <dbReference type="ChEBI" id="CHEBI:57783"/>
        <dbReference type="ChEBI" id="CHEBI:58349"/>
        <dbReference type="EC" id="1.5.1.3"/>
    </reaction>
</comment>
<keyword evidence="5 8" id="KW-0521">NADP</keyword>
<dbReference type="Proteomes" id="UP000832011">
    <property type="component" value="Chromosome"/>
</dbReference>
<comment type="pathway">
    <text evidence="1 8">Cofactor biosynthesis; tetrahydrofolate biosynthesis; 5,6,7,8-tetrahydrofolate from 7,8-dihydrofolate: step 1/1.</text>
</comment>
<evidence type="ECO:0000313" key="12">
    <source>
        <dbReference type="EMBL" id="UOO89561.1"/>
    </source>
</evidence>
<dbReference type="InterPro" id="IPR001796">
    <property type="entry name" value="DHFR_dom"/>
</dbReference>
<comment type="similarity">
    <text evidence="2 8 9">Belongs to the dihydrofolate reductase family.</text>
</comment>
<dbReference type="PANTHER" id="PTHR48069:SF3">
    <property type="entry name" value="DIHYDROFOLATE REDUCTASE"/>
    <property type="match status" value="1"/>
</dbReference>
<comment type="function">
    <text evidence="7 8">Key enzyme in folate metabolism. Catalyzes an essential reaction for de novo glycine and purine synthesis, and for DNA precursor synthesis.</text>
</comment>
<dbReference type="PROSITE" id="PS51330">
    <property type="entry name" value="DHFR_2"/>
    <property type="match status" value="1"/>
</dbReference>
<feature type="domain" description="DHFR" evidence="10">
    <location>
        <begin position="2"/>
        <end position="168"/>
    </location>
</feature>
<dbReference type="PRINTS" id="PR00070">
    <property type="entry name" value="DHFR"/>
</dbReference>
<keyword evidence="6 8" id="KW-0560">Oxidoreductase</keyword>
<dbReference type="EC" id="1.5.1.3" evidence="3 8"/>
<evidence type="ECO:0000256" key="7">
    <source>
        <dbReference type="ARBA" id="ARBA00025067"/>
    </source>
</evidence>
<proteinExistence type="inferred from homology"/>
<keyword evidence="4 8" id="KW-0554">One-carbon metabolism</keyword>
<evidence type="ECO:0000256" key="8">
    <source>
        <dbReference type="PIRNR" id="PIRNR000194"/>
    </source>
</evidence>
<evidence type="ECO:0000259" key="10">
    <source>
        <dbReference type="PROSITE" id="PS51330"/>
    </source>
</evidence>
<evidence type="ECO:0000313" key="11">
    <source>
        <dbReference type="EMBL" id="UOO89083.1"/>
    </source>
</evidence>
<dbReference type="CDD" id="cd00209">
    <property type="entry name" value="DHFR"/>
    <property type="match status" value="1"/>
</dbReference>
<evidence type="ECO:0000256" key="6">
    <source>
        <dbReference type="ARBA" id="ARBA00023002"/>
    </source>
</evidence>
<protein>
    <recommendedName>
        <fullName evidence="3 8">Dihydrofolate reductase</fullName>
        <ecNumber evidence="3 8">1.5.1.3</ecNumber>
    </recommendedName>
</protein>
<dbReference type="Gene3D" id="3.40.430.10">
    <property type="entry name" value="Dihydrofolate Reductase, subunit A"/>
    <property type="match status" value="1"/>
</dbReference>
<dbReference type="EMBL" id="CP091511">
    <property type="protein sequence ID" value="UOO89561.1"/>
    <property type="molecule type" value="Genomic_DNA"/>
</dbReference>
<reference evidence="12" key="1">
    <citation type="submission" date="2021-12" db="EMBL/GenBank/DDBJ databases">
        <authorList>
            <person name="Veyrier F.J."/>
        </authorList>
    </citation>
    <scope>NUCLEOTIDE SEQUENCE</scope>
    <source>
        <strain evidence="12">SN4</strain>
    </source>
</reference>
<dbReference type="InterPro" id="IPR012259">
    <property type="entry name" value="DHFR"/>
</dbReference>
<reference evidence="12 13" key="2">
    <citation type="journal article" date="2022" name="Res Sq">
        <title>Evolution of multicellular longitudinally dividing oral cavity symbionts (Neisseriaceae).</title>
        <authorList>
            <person name="Nyongesa S."/>
            <person name="Weber P."/>
            <person name="Bernet E."/>
            <person name="Pullido F."/>
            <person name="Nieckarz M."/>
            <person name="Delaby M."/>
            <person name="Nieves C."/>
            <person name="Viehboeck T."/>
            <person name="Krause N."/>
            <person name="Rivera-Millot A."/>
            <person name="Nakamura A."/>
            <person name="Vischer N."/>
            <person name="VanNieuwenhze M."/>
            <person name="Brun Y."/>
            <person name="Cava F."/>
            <person name="Bulgheresi S."/>
            <person name="Veyrier F."/>
        </authorList>
    </citation>
    <scope>NUCLEOTIDE SEQUENCE [LARGE SCALE GENOMIC DNA]</scope>
    <source>
        <strain evidence="12 13">SN4</strain>
    </source>
</reference>
<evidence type="ECO:0000256" key="9">
    <source>
        <dbReference type="RuleBase" id="RU004474"/>
    </source>
</evidence>
<sequence>MKITLIATMDGKDGIGKNGTLPWHIPADLKHFKDYTDGKVCVMGRKTWDSLPVKPLPNRENIVVSGDIDFIEQLNEIDIDHCPDTVVKSIDSAIGEGFNLNADELVIIGGASIYEQFLPHATHVVLTHIDREYDCDTFFPEFDKNEWTLTSGKQLKTDVLVRYWERKQ</sequence>
<dbReference type="RefSeq" id="WP_058357245.1">
    <property type="nucleotide sequence ID" value="NZ_CABKVG010000010.1"/>
</dbReference>
<dbReference type="PROSITE" id="PS00075">
    <property type="entry name" value="DHFR_1"/>
    <property type="match status" value="1"/>
</dbReference>